<dbReference type="STRING" id="52689.AKG39_16805"/>
<dbReference type="PANTHER" id="PTHR37292">
    <property type="entry name" value="VNG6097C"/>
    <property type="match status" value="1"/>
</dbReference>
<proteinExistence type="predicted"/>
<gene>
    <name evidence="2" type="ORF">AKG39_16805</name>
</gene>
<feature type="domain" description="GmrSD restriction endonucleases N-terminal" evidence="1">
    <location>
        <begin position="3"/>
        <end position="213"/>
    </location>
</feature>
<organism evidence="2 3">
    <name type="scientific">Acetobacterium bakii</name>
    <dbReference type="NCBI Taxonomy" id="52689"/>
    <lineage>
        <taxon>Bacteria</taxon>
        <taxon>Bacillati</taxon>
        <taxon>Bacillota</taxon>
        <taxon>Clostridia</taxon>
        <taxon>Eubacteriales</taxon>
        <taxon>Eubacteriaceae</taxon>
        <taxon>Acetobacterium</taxon>
    </lineage>
</organism>
<sequence length="639" mass="72371">MDIQTILSQIEIGSYALPEFQRGYVWNRDQVRKLMNSLYKGFPIGGLLVWVTQTNEEISRGVLELTPGSVNLILDGQQRITTLYGIIRGKAPAFFDGNSSAFTDLYFDLEEEIFGFYMPMKMKDNPSWINVTQLMQEGVGNFVTKRMAAMPGDDYLIKHMDQLNRIDNIKKVDLHIDQVAGADKTIDVVVEIFNNVNSGGTKLSKGDLSLAKICAQWPDARRELKAVLARLHDARYDFELDWLLRCITVYLTDQPYFAALGNVDINDIKDAVPKTEAMIGTILNQIGSRLGLDHNRVLGSRFSIPVMIEVIKKTGGKIDSSADWNKLLYWYIHTFLWGRYAGSTESVMAQDLSILANGDGVDGLIRQLRQNRGDLKLHPEDFWGWSTGARFYPLLYLLTRVNHARDFGSGIELSNALLGHNSSLEVHHIFPKDLLYKQGYTKSIVNALGNYTFLTKDTNLAISNKPTNEYIPDYMKKTPGAIESHWIPTDSNLLELDNYEEFLGKRRELLADAANKLLDSLVNNTVHEVAITNFTVRSATDQGGVMNDEEEQILELFQWLEDKGLPLGDLNYEITDDDGNMLAMLDVAWPAGIQQEYSVPVALMLDETDEYYKIANQRGFKYYSDIASFKEYVIDLYGM</sequence>
<dbReference type="InterPro" id="IPR004919">
    <property type="entry name" value="GmrSD_N"/>
</dbReference>
<dbReference type="PANTHER" id="PTHR37292:SF2">
    <property type="entry name" value="DUF262 DOMAIN-CONTAINING PROTEIN"/>
    <property type="match status" value="1"/>
</dbReference>
<reference evidence="3" key="1">
    <citation type="submission" date="2015-07" db="EMBL/GenBank/DDBJ databases">
        <title>Draft genome sequence of Acetobacterium bakii DSM 8293, a potential psychrophilic chemical producer through syngas fermentation.</title>
        <authorList>
            <person name="Song Y."/>
            <person name="Hwang S."/>
            <person name="Cho B.-K."/>
        </authorList>
    </citation>
    <scope>NUCLEOTIDE SEQUENCE [LARGE SCALE GENOMIC DNA]</scope>
    <source>
        <strain evidence="3">DSM 8239</strain>
    </source>
</reference>
<name>A0A0L6TYG2_9FIRM</name>
<dbReference type="Pfam" id="PF03235">
    <property type="entry name" value="GmrSD_N"/>
    <property type="match status" value="1"/>
</dbReference>
<dbReference type="Proteomes" id="UP000036873">
    <property type="component" value="Unassembled WGS sequence"/>
</dbReference>
<dbReference type="PATRIC" id="fig|52689.4.peg.2909"/>
<dbReference type="EMBL" id="LGYO01000051">
    <property type="protein sequence ID" value="KNZ40605.1"/>
    <property type="molecule type" value="Genomic_DNA"/>
</dbReference>
<dbReference type="AlphaFoldDB" id="A0A0L6TYG2"/>
<comment type="caution">
    <text evidence="2">The sequence shown here is derived from an EMBL/GenBank/DDBJ whole genome shotgun (WGS) entry which is preliminary data.</text>
</comment>
<accession>A0A0L6TYG2</accession>
<dbReference type="RefSeq" id="WP_050741556.1">
    <property type="nucleotide sequence ID" value="NZ_LGYO01000051.1"/>
</dbReference>
<evidence type="ECO:0000313" key="3">
    <source>
        <dbReference type="Proteomes" id="UP000036873"/>
    </source>
</evidence>
<evidence type="ECO:0000313" key="2">
    <source>
        <dbReference type="EMBL" id="KNZ40605.1"/>
    </source>
</evidence>
<evidence type="ECO:0000259" key="1">
    <source>
        <dbReference type="Pfam" id="PF03235"/>
    </source>
</evidence>
<keyword evidence="3" id="KW-1185">Reference proteome</keyword>
<dbReference type="OrthoDB" id="9798761at2"/>
<protein>
    <recommendedName>
        <fullName evidence="1">GmrSD restriction endonucleases N-terminal domain-containing protein</fullName>
    </recommendedName>
</protein>